<feature type="binding site" evidence="12">
    <location>
        <position position="270"/>
    </location>
    <ligand>
        <name>NAD(+)</name>
        <dbReference type="ChEBI" id="CHEBI:57540"/>
    </ligand>
</feature>
<evidence type="ECO:0000256" key="12">
    <source>
        <dbReference type="PIRSR" id="PIRSR000114-3"/>
    </source>
</evidence>
<protein>
    <recommendedName>
        <fullName evidence="9">Glycerol-3-phosphate dehydrogenase [NAD(P)+]</fullName>
        <ecNumber evidence="9">1.1.1.94</ecNumber>
    </recommendedName>
    <alternativeName>
        <fullName evidence="9">NAD(P)(+)-dependent glycerol-3-phosphate dehydrogenase</fullName>
    </alternativeName>
    <alternativeName>
        <fullName evidence="9">NAD(P)H-dependent dihydroxyacetone-phosphate reductase</fullName>
    </alternativeName>
</protein>
<feature type="binding site" evidence="11">
    <location>
        <position position="120"/>
    </location>
    <ligand>
        <name>substrate</name>
    </ligand>
</feature>
<keyword evidence="5 9" id="KW-0520">NAD</keyword>
<feature type="binding site" evidence="9">
    <location>
        <position position="269"/>
    </location>
    <ligand>
        <name>sn-glycerol 3-phosphate</name>
        <dbReference type="ChEBI" id="CHEBI:57597"/>
    </ligand>
</feature>
<dbReference type="Pfam" id="PF01210">
    <property type="entry name" value="NAD_Gly3P_dh_N"/>
    <property type="match status" value="1"/>
</dbReference>
<feature type="binding site" evidence="9">
    <location>
        <position position="17"/>
    </location>
    <ligand>
        <name>NADPH</name>
        <dbReference type="ChEBI" id="CHEBI:57783"/>
    </ligand>
</feature>
<proteinExistence type="inferred from homology"/>
<sequence>MSPSRPVRATVLGAGSWGTALAVLACDQADTLLWARNPAVAQEINGQHTNHGYLPDAQLPAVLRATDNIQDAVSHACAGEHPGLIILGVPVAGLQALCERVASLLANSKAPQPAIVWTCKGFHHETGQLPHELARAAFAAFPDIGLGVLSGPSFAREVAAGLPVALTVATADERCSQLVLSALHGRTARIYTSQDVVGVEVGGALKNVMAIACGISDGLALGTNARAALITRGLAEMQRLGTALGGLPETFAGLTGLGDLVLTATGALSRNRQVGLAIGQGQSLDDILASGVTAEGVRCTRSALALGRRHGIELPITAAVCRILFEGLSPQEAVIGLLSRDARPESATPSD</sequence>
<evidence type="ECO:0000256" key="13">
    <source>
        <dbReference type="RuleBase" id="RU000437"/>
    </source>
</evidence>
<dbReference type="GO" id="GO:0005975">
    <property type="term" value="P:carbohydrate metabolic process"/>
    <property type="evidence" value="ECO:0007669"/>
    <property type="project" value="InterPro"/>
</dbReference>
<dbReference type="SUPFAM" id="SSF48179">
    <property type="entry name" value="6-phosphogluconate dehydrogenase C-terminal domain-like"/>
    <property type="match status" value="1"/>
</dbReference>
<dbReference type="EMBL" id="CP022987">
    <property type="protein sequence ID" value="QAA95169.1"/>
    <property type="molecule type" value="Genomic_DNA"/>
</dbReference>
<dbReference type="NCBIfam" id="NF000940">
    <property type="entry name" value="PRK00094.1-2"/>
    <property type="match status" value="1"/>
</dbReference>
<dbReference type="GO" id="GO:0046168">
    <property type="term" value="P:glycerol-3-phosphate catabolic process"/>
    <property type="evidence" value="ECO:0007669"/>
    <property type="project" value="InterPro"/>
</dbReference>
<feature type="active site" description="Proton acceptor" evidence="9 10">
    <location>
        <position position="206"/>
    </location>
</feature>
<dbReference type="Proteomes" id="UP000283474">
    <property type="component" value="Chromosome"/>
</dbReference>
<dbReference type="InterPro" id="IPR036291">
    <property type="entry name" value="NAD(P)-bd_dom_sf"/>
</dbReference>
<keyword evidence="2 9" id="KW-0444">Lipid biosynthesis</keyword>
<evidence type="ECO:0000256" key="7">
    <source>
        <dbReference type="ARBA" id="ARBA00023209"/>
    </source>
</evidence>
<dbReference type="PIRSF" id="PIRSF000114">
    <property type="entry name" value="Glycerol-3-P_dh"/>
    <property type="match status" value="1"/>
</dbReference>
<feature type="binding site" evidence="9">
    <location>
        <position position="53"/>
    </location>
    <ligand>
        <name>NADPH</name>
        <dbReference type="ChEBI" id="CHEBI:57783"/>
    </ligand>
</feature>
<feature type="binding site" evidence="9">
    <location>
        <position position="295"/>
    </location>
    <ligand>
        <name>NADPH</name>
        <dbReference type="ChEBI" id="CHEBI:57783"/>
    </ligand>
</feature>
<evidence type="ECO:0000256" key="2">
    <source>
        <dbReference type="ARBA" id="ARBA00022516"/>
    </source>
</evidence>
<keyword evidence="8 9" id="KW-1208">Phospholipid metabolism</keyword>
<dbReference type="PROSITE" id="PS51257">
    <property type="entry name" value="PROKAR_LIPOPROTEIN"/>
    <property type="match status" value="1"/>
</dbReference>
<evidence type="ECO:0000256" key="4">
    <source>
        <dbReference type="ARBA" id="ARBA00023002"/>
    </source>
</evidence>
<dbReference type="PROSITE" id="PS00957">
    <property type="entry name" value="NAD_G3PDH"/>
    <property type="match status" value="1"/>
</dbReference>
<evidence type="ECO:0000256" key="3">
    <source>
        <dbReference type="ARBA" id="ARBA00022857"/>
    </source>
</evidence>
<dbReference type="UniPathway" id="UPA00940"/>
<feature type="domain" description="Glycerol-3-phosphate dehydrogenase NAD-dependent N-terminal" evidence="15">
    <location>
        <begin position="10"/>
        <end position="174"/>
    </location>
</feature>
<feature type="binding site" evidence="9">
    <location>
        <position position="153"/>
    </location>
    <ligand>
        <name>sn-glycerol 3-phosphate</name>
        <dbReference type="ChEBI" id="CHEBI:57597"/>
    </ligand>
</feature>
<evidence type="ECO:0000256" key="6">
    <source>
        <dbReference type="ARBA" id="ARBA00023098"/>
    </source>
</evidence>
<comment type="pathway">
    <text evidence="9">Membrane lipid metabolism; glycerophospholipid metabolism.</text>
</comment>
<feature type="binding site" evidence="12">
    <location>
        <begin position="13"/>
        <end position="18"/>
    </location>
    <ligand>
        <name>NAD(+)</name>
        <dbReference type="ChEBI" id="CHEBI:57540"/>
    </ligand>
</feature>
<dbReference type="EC" id="1.1.1.94" evidence="9"/>
<dbReference type="SUPFAM" id="SSF51735">
    <property type="entry name" value="NAD(P)-binding Rossmann-fold domains"/>
    <property type="match status" value="1"/>
</dbReference>
<dbReference type="InterPro" id="IPR008927">
    <property type="entry name" value="6-PGluconate_DH-like_C_sf"/>
</dbReference>
<dbReference type="Pfam" id="PF07479">
    <property type="entry name" value="NAD_Gly3P_dh_C"/>
    <property type="match status" value="1"/>
</dbReference>
<keyword evidence="9" id="KW-0963">Cytoplasm</keyword>
<dbReference type="KEGG" id="pus:CKA81_15840"/>
<evidence type="ECO:0000256" key="10">
    <source>
        <dbReference type="PIRSR" id="PIRSR000114-1"/>
    </source>
</evidence>
<feature type="binding site" evidence="9">
    <location>
        <position position="206"/>
    </location>
    <ligand>
        <name>sn-glycerol 3-phosphate</name>
        <dbReference type="ChEBI" id="CHEBI:57597"/>
    </ligand>
</feature>
<dbReference type="PANTHER" id="PTHR11728:SF1">
    <property type="entry name" value="GLYCEROL-3-PHOSPHATE DEHYDROGENASE [NAD(+)] 2, CHLOROPLASTIC"/>
    <property type="match status" value="1"/>
</dbReference>
<feature type="binding site" evidence="9">
    <location>
        <position position="259"/>
    </location>
    <ligand>
        <name>sn-glycerol 3-phosphate</name>
        <dbReference type="ChEBI" id="CHEBI:57597"/>
    </ligand>
</feature>
<feature type="binding site" evidence="9">
    <location>
        <position position="270"/>
    </location>
    <ligand>
        <name>NADPH</name>
        <dbReference type="ChEBI" id="CHEBI:57783"/>
    </ligand>
</feature>
<dbReference type="GO" id="GO:0008654">
    <property type="term" value="P:phospholipid biosynthetic process"/>
    <property type="evidence" value="ECO:0007669"/>
    <property type="project" value="UniProtKB-KW"/>
</dbReference>
<comment type="catalytic activity">
    <reaction evidence="9">
        <text>sn-glycerol 3-phosphate + NAD(+) = dihydroxyacetone phosphate + NADH + H(+)</text>
        <dbReference type="Rhea" id="RHEA:11092"/>
        <dbReference type="ChEBI" id="CHEBI:15378"/>
        <dbReference type="ChEBI" id="CHEBI:57540"/>
        <dbReference type="ChEBI" id="CHEBI:57597"/>
        <dbReference type="ChEBI" id="CHEBI:57642"/>
        <dbReference type="ChEBI" id="CHEBI:57945"/>
        <dbReference type="EC" id="1.1.1.94"/>
    </reaction>
</comment>
<comment type="subcellular location">
    <subcellularLocation>
        <location evidence="9">Cytoplasm</location>
    </subcellularLocation>
</comment>
<evidence type="ECO:0000313" key="18">
    <source>
        <dbReference type="Proteomes" id="UP000283474"/>
    </source>
</evidence>
<evidence type="ECO:0000256" key="14">
    <source>
        <dbReference type="RuleBase" id="RU000439"/>
    </source>
</evidence>
<feature type="binding site" evidence="9">
    <location>
        <position position="270"/>
    </location>
    <ligand>
        <name>sn-glycerol 3-phosphate</name>
        <dbReference type="ChEBI" id="CHEBI:57597"/>
    </ligand>
</feature>
<evidence type="ECO:0000259" key="15">
    <source>
        <dbReference type="Pfam" id="PF01210"/>
    </source>
</evidence>
<dbReference type="OrthoDB" id="9812273at2"/>
<dbReference type="GO" id="GO:0046167">
    <property type="term" value="P:glycerol-3-phosphate biosynthetic process"/>
    <property type="evidence" value="ECO:0007669"/>
    <property type="project" value="UniProtKB-UniRule"/>
</dbReference>
<dbReference type="InterPro" id="IPR006109">
    <property type="entry name" value="G3P_DH_NAD-dep_C"/>
</dbReference>
<comment type="caution">
    <text evidence="9">Lacks conserved residue(s) required for the propagation of feature annotation.</text>
</comment>
<feature type="binding site" evidence="9">
    <location>
        <position position="36"/>
    </location>
    <ligand>
        <name>NADPH</name>
        <dbReference type="ChEBI" id="CHEBI:57783"/>
    </ligand>
</feature>
<dbReference type="Gene3D" id="3.40.50.720">
    <property type="entry name" value="NAD(P)-binding Rossmann-like Domain"/>
    <property type="match status" value="1"/>
</dbReference>
<feature type="binding site" evidence="9">
    <location>
        <position position="271"/>
    </location>
    <ligand>
        <name>sn-glycerol 3-phosphate</name>
        <dbReference type="ChEBI" id="CHEBI:57597"/>
    </ligand>
</feature>
<dbReference type="GO" id="GO:0141152">
    <property type="term" value="F:glycerol-3-phosphate dehydrogenase (NAD+) activity"/>
    <property type="evidence" value="ECO:0007669"/>
    <property type="project" value="RHEA"/>
</dbReference>
<dbReference type="InterPro" id="IPR011128">
    <property type="entry name" value="G3P_DH_NAD-dep_N"/>
</dbReference>
<dbReference type="PANTHER" id="PTHR11728">
    <property type="entry name" value="GLYCEROL-3-PHOSPHATE DEHYDROGENASE"/>
    <property type="match status" value="1"/>
</dbReference>
<gene>
    <name evidence="9" type="primary">gpsA</name>
    <name evidence="17" type="ORF">CKA81_15840</name>
</gene>
<dbReference type="InterPro" id="IPR006168">
    <property type="entry name" value="G3P_DH_NAD-dep"/>
</dbReference>
<dbReference type="InterPro" id="IPR013328">
    <property type="entry name" value="6PGD_dom2"/>
</dbReference>
<comment type="similarity">
    <text evidence="1 9 13">Belongs to the NAD-dependent glycerol-3-phosphate dehydrogenase family.</text>
</comment>
<feature type="binding site" evidence="9">
    <location>
        <position position="155"/>
    </location>
    <ligand>
        <name>NADPH</name>
        <dbReference type="ChEBI" id="CHEBI:57783"/>
    </ligand>
</feature>
<evidence type="ECO:0000256" key="8">
    <source>
        <dbReference type="ARBA" id="ARBA00023264"/>
    </source>
</evidence>
<comment type="function">
    <text evidence="9">Catalyzes the reduction of the glycolytic intermediate dihydroxyacetone phosphate (DHAP) to sn-glycerol 3-phosphate (G3P), the key precursor for phospholipid synthesis.</text>
</comment>
<evidence type="ECO:0000256" key="1">
    <source>
        <dbReference type="ARBA" id="ARBA00011009"/>
    </source>
</evidence>
<keyword evidence="18" id="KW-1185">Reference proteome</keyword>
<dbReference type="FunFam" id="1.10.1040.10:FF:000001">
    <property type="entry name" value="Glycerol-3-phosphate dehydrogenase [NAD(P)+]"/>
    <property type="match status" value="1"/>
</dbReference>
<dbReference type="GO" id="GO:0141153">
    <property type="term" value="F:glycerol-3-phosphate dehydrogenase (NADP+) activity"/>
    <property type="evidence" value="ECO:0007669"/>
    <property type="project" value="RHEA"/>
</dbReference>
<evidence type="ECO:0000313" key="17">
    <source>
        <dbReference type="EMBL" id="QAA95169.1"/>
    </source>
</evidence>
<evidence type="ECO:0000256" key="11">
    <source>
        <dbReference type="PIRSR" id="PIRSR000114-2"/>
    </source>
</evidence>
<dbReference type="HAMAP" id="MF_00394">
    <property type="entry name" value="NAD_Glyc3P_dehydrog"/>
    <property type="match status" value="1"/>
</dbReference>
<feature type="binding site" evidence="9">
    <location>
        <position position="151"/>
    </location>
    <ligand>
        <name>sn-glycerol 3-phosphate</name>
        <dbReference type="ChEBI" id="CHEBI:57597"/>
    </ligand>
</feature>
<dbReference type="GO" id="GO:0006650">
    <property type="term" value="P:glycerophospholipid metabolic process"/>
    <property type="evidence" value="ECO:0007669"/>
    <property type="project" value="UniProtKB-UniRule"/>
</dbReference>
<accession>A0A410GFX1</accession>
<name>A0A410GFX1_9BURK</name>
<keyword evidence="6 9" id="KW-0443">Lipid metabolism</keyword>
<feature type="binding site" evidence="11">
    <location>
        <begin position="270"/>
        <end position="271"/>
    </location>
    <ligand>
        <name>substrate</name>
    </ligand>
</feature>
<feature type="binding site" evidence="9">
    <location>
        <position position="16"/>
    </location>
    <ligand>
        <name>NADPH</name>
        <dbReference type="ChEBI" id="CHEBI:57783"/>
    </ligand>
</feature>
<dbReference type="GO" id="GO:0005829">
    <property type="term" value="C:cytosol"/>
    <property type="evidence" value="ECO:0007669"/>
    <property type="project" value="TreeGrafter"/>
</dbReference>
<evidence type="ECO:0000259" key="16">
    <source>
        <dbReference type="Pfam" id="PF07479"/>
    </source>
</evidence>
<reference evidence="17 18" key="1">
    <citation type="submission" date="2017-08" db="EMBL/GenBank/DDBJ databases">
        <authorList>
            <person name="Park S.-J."/>
            <person name="Kim H."/>
        </authorList>
    </citation>
    <scope>NUCLEOTIDE SEQUENCE [LARGE SCALE GENOMIC DNA]</scope>
    <source>
        <strain evidence="18">ye3</strain>
    </source>
</reference>
<dbReference type="RefSeq" id="WP_128356158.1">
    <property type="nucleotide sequence ID" value="NZ_CP022987.1"/>
</dbReference>
<keyword evidence="3 9" id="KW-0521">NADP</keyword>
<dbReference type="PRINTS" id="PR00077">
    <property type="entry name" value="GPDHDRGNASE"/>
</dbReference>
<dbReference type="NCBIfam" id="NF000942">
    <property type="entry name" value="PRK00094.1-4"/>
    <property type="match status" value="1"/>
</dbReference>
<comment type="catalytic activity">
    <reaction evidence="9 14">
        <text>sn-glycerol 3-phosphate + NADP(+) = dihydroxyacetone phosphate + NADPH + H(+)</text>
        <dbReference type="Rhea" id="RHEA:11096"/>
        <dbReference type="ChEBI" id="CHEBI:15378"/>
        <dbReference type="ChEBI" id="CHEBI:57597"/>
        <dbReference type="ChEBI" id="CHEBI:57642"/>
        <dbReference type="ChEBI" id="CHEBI:57783"/>
        <dbReference type="ChEBI" id="CHEBI:58349"/>
        <dbReference type="EC" id="1.1.1.94"/>
    </reaction>
</comment>
<feature type="binding site" evidence="9">
    <location>
        <position position="120"/>
    </location>
    <ligand>
        <name>sn-glycerol 3-phosphate</name>
        <dbReference type="ChEBI" id="CHEBI:57597"/>
    </ligand>
</feature>
<evidence type="ECO:0000256" key="5">
    <source>
        <dbReference type="ARBA" id="ARBA00023027"/>
    </source>
</evidence>
<keyword evidence="4 9" id="KW-0560">Oxidoreductase</keyword>
<feature type="binding site" evidence="9">
    <location>
        <position position="120"/>
    </location>
    <ligand>
        <name>NADPH</name>
        <dbReference type="ChEBI" id="CHEBI:57783"/>
    </ligand>
</feature>
<feature type="domain" description="Glycerol-3-phosphate dehydrogenase NAD-dependent C-terminal" evidence="16">
    <location>
        <begin position="195"/>
        <end position="334"/>
    </location>
</feature>
<dbReference type="Gene3D" id="1.10.1040.10">
    <property type="entry name" value="N-(1-d-carboxylethyl)-l-norvaline Dehydrogenase, domain 2"/>
    <property type="match status" value="1"/>
</dbReference>
<dbReference type="AlphaFoldDB" id="A0A410GFX1"/>
<organism evidence="17 18">
    <name type="scientific">Pollutimonas thiosulfatoxidans</name>
    <dbReference type="NCBI Taxonomy" id="2028345"/>
    <lineage>
        <taxon>Bacteria</taxon>
        <taxon>Pseudomonadati</taxon>
        <taxon>Pseudomonadota</taxon>
        <taxon>Betaproteobacteria</taxon>
        <taxon>Burkholderiales</taxon>
        <taxon>Alcaligenaceae</taxon>
        <taxon>Pollutimonas</taxon>
    </lineage>
</organism>
<dbReference type="GO" id="GO:0051287">
    <property type="term" value="F:NAD binding"/>
    <property type="evidence" value="ECO:0007669"/>
    <property type="project" value="InterPro"/>
</dbReference>
<keyword evidence="9" id="KW-0547">Nucleotide-binding</keyword>
<feature type="binding site" evidence="12">
    <location>
        <position position="155"/>
    </location>
    <ligand>
        <name>NAD(+)</name>
        <dbReference type="ChEBI" id="CHEBI:57540"/>
    </ligand>
</feature>
<evidence type="ECO:0000256" key="9">
    <source>
        <dbReference type="HAMAP-Rule" id="MF_00394"/>
    </source>
</evidence>
<keyword evidence="7 9" id="KW-0594">Phospholipid biosynthesis</keyword>